<sequence length="226" mass="27393">MRTTNKPRFNECTERATKLLCQQELLGRALSIRKLTYDRCIIFDTIQNYAAVTGFSEDQLRNTLLRDGCVLKKRGANIVLYEESTFGHWERFNWTLGHEVGHIYMDHTHHGSTEEVEAHFFTSQLFLPEYTIRQMVKKYRIIDANDLSQIFWVSVEAAKKRIRTLKKYHSQKWLPEDFQIYKRLYERIDFYFYCKKRDLNFRRALIDREVARAEREREKYEMLHFL</sequence>
<dbReference type="Proteomes" id="UP001215087">
    <property type="component" value="Unassembled WGS sequence"/>
</dbReference>
<organism evidence="2 3">
    <name type="scientific">Eubacterium limosum</name>
    <dbReference type="NCBI Taxonomy" id="1736"/>
    <lineage>
        <taxon>Bacteria</taxon>
        <taxon>Bacillati</taxon>
        <taxon>Bacillota</taxon>
        <taxon>Clostridia</taxon>
        <taxon>Eubacteriales</taxon>
        <taxon>Eubacteriaceae</taxon>
        <taxon>Eubacterium</taxon>
    </lineage>
</organism>
<comment type="caution">
    <text evidence="2">The sequence shown here is derived from an EMBL/GenBank/DDBJ whole genome shotgun (WGS) entry which is preliminary data.</text>
</comment>
<name>A0ABT5UP29_EUBLI</name>
<keyword evidence="3" id="KW-1185">Reference proteome</keyword>
<dbReference type="RefSeq" id="WP_227206968.1">
    <property type="nucleotide sequence ID" value="NZ_CP171347.1"/>
</dbReference>
<gene>
    <name evidence="2" type="ORF">PTZ04_03315</name>
</gene>
<proteinExistence type="predicted"/>
<evidence type="ECO:0000313" key="2">
    <source>
        <dbReference type="EMBL" id="MDE1469282.1"/>
    </source>
</evidence>
<dbReference type="Pfam" id="PF06114">
    <property type="entry name" value="Peptidase_M78"/>
    <property type="match status" value="1"/>
</dbReference>
<reference evidence="2 3" key="1">
    <citation type="submission" date="2023-02" db="EMBL/GenBank/DDBJ databases">
        <title>Comparative genome analysis of Eubacterium limosum species.</title>
        <authorList>
            <person name="Bak J.E."/>
        </authorList>
    </citation>
    <scope>NUCLEOTIDE SEQUENCE [LARGE SCALE GENOMIC DNA]</scope>
    <source>
        <strain evidence="2 3">KGMB01548</strain>
    </source>
</reference>
<protein>
    <submittedName>
        <fullName evidence="2">ImmA/IrrE family metallo-endopeptidase</fullName>
    </submittedName>
</protein>
<dbReference type="InterPro" id="IPR010359">
    <property type="entry name" value="IrrE_HExxH"/>
</dbReference>
<evidence type="ECO:0000313" key="3">
    <source>
        <dbReference type="Proteomes" id="UP001215087"/>
    </source>
</evidence>
<evidence type="ECO:0000259" key="1">
    <source>
        <dbReference type="Pfam" id="PF06114"/>
    </source>
</evidence>
<feature type="domain" description="IrrE N-terminal-like" evidence="1">
    <location>
        <begin position="90"/>
        <end position="162"/>
    </location>
</feature>
<dbReference type="EMBL" id="JAQSVD010000001">
    <property type="protein sequence ID" value="MDE1469282.1"/>
    <property type="molecule type" value="Genomic_DNA"/>
</dbReference>
<accession>A0ABT5UP29</accession>